<dbReference type="EMBL" id="CP002299">
    <property type="protein sequence ID" value="ADP80734.1"/>
    <property type="molecule type" value="Genomic_DNA"/>
</dbReference>
<dbReference type="InParanoid" id="E3J6F8"/>
<evidence type="ECO:0000313" key="2">
    <source>
        <dbReference type="Proteomes" id="UP000002484"/>
    </source>
</evidence>
<sequence precursor="true">MRKLLVASLMAAGATVTAKSVYPDLHRYLEMRRM</sequence>
<protein>
    <submittedName>
        <fullName evidence="1">Uncharacterized protein</fullName>
    </submittedName>
</protein>
<dbReference type="HOGENOM" id="CLU_3373916_0_0_11"/>
<proteinExistence type="predicted"/>
<organism evidence="1 2">
    <name type="scientific">Pseudofrankia inefficax (strain DSM 45817 / CECT 9037 / DDB 130130 / EuI1c)</name>
    <name type="common">Frankia inefficax</name>
    <dbReference type="NCBI Taxonomy" id="298654"/>
    <lineage>
        <taxon>Bacteria</taxon>
        <taxon>Bacillati</taxon>
        <taxon>Actinomycetota</taxon>
        <taxon>Actinomycetes</taxon>
        <taxon>Frankiales</taxon>
        <taxon>Frankiaceae</taxon>
        <taxon>Pseudofrankia</taxon>
    </lineage>
</organism>
<dbReference type="AlphaFoldDB" id="E3J6F8"/>
<accession>E3J6F8</accession>
<dbReference type="Pfam" id="PF21833">
    <property type="entry name" value="DUF6893"/>
    <property type="match status" value="1"/>
</dbReference>
<keyword evidence="2" id="KW-1185">Reference proteome</keyword>
<gene>
    <name evidence="1" type="ordered locus">FraEuI1c_2703</name>
</gene>
<reference evidence="1 2" key="1">
    <citation type="submission" date="2010-10" db="EMBL/GenBank/DDBJ databases">
        <title>Complete sequence of Frankia sp. EuI1c.</title>
        <authorList>
            <consortium name="US DOE Joint Genome Institute"/>
            <person name="Lucas S."/>
            <person name="Copeland A."/>
            <person name="Lapidus A."/>
            <person name="Cheng J.-F."/>
            <person name="Bruce D."/>
            <person name="Goodwin L."/>
            <person name="Pitluck S."/>
            <person name="Chertkov O."/>
            <person name="Detter J.C."/>
            <person name="Han C."/>
            <person name="Tapia R."/>
            <person name="Land M."/>
            <person name="Hauser L."/>
            <person name="Jeffries C."/>
            <person name="Kyrpides N."/>
            <person name="Ivanova N."/>
            <person name="Mikhailova N."/>
            <person name="Beauchemin N."/>
            <person name="Sen A."/>
            <person name="Sur S.A."/>
            <person name="Gtari M."/>
            <person name="Wall L."/>
            <person name="Tisa L."/>
            <person name="Woyke T."/>
        </authorList>
    </citation>
    <scope>NUCLEOTIDE SEQUENCE [LARGE SCALE GENOMIC DNA]</scope>
    <source>
        <strain evidence="2">DSM 45817 / CECT 9037 / EuI1c</strain>
    </source>
</reference>
<evidence type="ECO:0000313" key="1">
    <source>
        <dbReference type="EMBL" id="ADP80734.1"/>
    </source>
</evidence>
<dbReference type="Proteomes" id="UP000002484">
    <property type="component" value="Chromosome"/>
</dbReference>
<name>E3J6F8_PSEI1</name>
<dbReference type="KEGG" id="fri:FraEuI1c_2703"/>
<dbReference type="InterPro" id="IPR054188">
    <property type="entry name" value="DUF6893"/>
</dbReference>